<dbReference type="SUPFAM" id="SSF48452">
    <property type="entry name" value="TPR-like"/>
    <property type="match status" value="1"/>
</dbReference>
<evidence type="ECO:0000256" key="2">
    <source>
        <dbReference type="ARBA" id="ARBA00022729"/>
    </source>
</evidence>
<evidence type="ECO:0000259" key="5">
    <source>
        <dbReference type="Pfam" id="PF13525"/>
    </source>
</evidence>
<feature type="domain" description="Outer membrane lipoprotein BamD-like" evidence="5">
    <location>
        <begin position="180"/>
        <end position="266"/>
    </location>
</feature>
<keyword evidence="3" id="KW-0472">Membrane</keyword>
<dbReference type="InterPro" id="IPR012640">
    <property type="entry name" value="Membr_lipoprot_lipid_attach_CS"/>
</dbReference>
<dbReference type="RefSeq" id="WP_264434655.1">
    <property type="nucleotide sequence ID" value="NZ_CP081495.1"/>
</dbReference>
<dbReference type="Pfam" id="PF13525">
    <property type="entry name" value="YfiO"/>
    <property type="match status" value="2"/>
</dbReference>
<dbReference type="Gene3D" id="1.25.40.10">
    <property type="entry name" value="Tetratricopeptide repeat domain"/>
    <property type="match status" value="1"/>
</dbReference>
<keyword evidence="7" id="KW-1185">Reference proteome</keyword>
<organism evidence="6 7">
    <name type="scientific">Flavobacterium agricola</name>
    <dbReference type="NCBI Taxonomy" id="2870839"/>
    <lineage>
        <taxon>Bacteria</taxon>
        <taxon>Pseudomonadati</taxon>
        <taxon>Bacteroidota</taxon>
        <taxon>Flavobacteriia</taxon>
        <taxon>Flavobacteriales</taxon>
        <taxon>Flavobacteriaceae</taxon>
        <taxon>Flavobacterium</taxon>
    </lineage>
</organism>
<dbReference type="NCBIfam" id="TIGR03302">
    <property type="entry name" value="OM_YfiO"/>
    <property type="match status" value="1"/>
</dbReference>
<evidence type="ECO:0000256" key="1">
    <source>
        <dbReference type="ARBA" id="ARBA00017922"/>
    </source>
</evidence>
<keyword evidence="2" id="KW-0732">Signal</keyword>
<keyword evidence="4" id="KW-0998">Cell outer membrane</keyword>
<dbReference type="InterPro" id="IPR017689">
    <property type="entry name" value="BamD"/>
</dbReference>
<dbReference type="InterPro" id="IPR011990">
    <property type="entry name" value="TPR-like_helical_dom_sf"/>
</dbReference>
<protein>
    <recommendedName>
        <fullName evidence="1">Type IV secretion system putative lipoprotein virB7</fullName>
    </recommendedName>
</protein>
<gene>
    <name evidence="6" type="primary">bamD</name>
    <name evidence="6" type="ORF">K5I29_04455</name>
</gene>
<proteinExistence type="predicted"/>
<dbReference type="Proteomes" id="UP001163328">
    <property type="component" value="Chromosome"/>
</dbReference>
<dbReference type="PROSITE" id="PS51257">
    <property type="entry name" value="PROKAR_LIPOPROTEIN"/>
    <property type="match status" value="1"/>
</dbReference>
<accession>A0ABY6M0Y0</accession>
<evidence type="ECO:0000256" key="3">
    <source>
        <dbReference type="ARBA" id="ARBA00023136"/>
    </source>
</evidence>
<dbReference type="Pfam" id="PF08139">
    <property type="entry name" value="LPAM_1"/>
    <property type="match status" value="1"/>
</dbReference>
<evidence type="ECO:0000313" key="7">
    <source>
        <dbReference type="Proteomes" id="UP001163328"/>
    </source>
</evidence>
<evidence type="ECO:0000256" key="4">
    <source>
        <dbReference type="ARBA" id="ARBA00023237"/>
    </source>
</evidence>
<evidence type="ECO:0000313" key="6">
    <source>
        <dbReference type="EMBL" id="UYW02159.1"/>
    </source>
</evidence>
<feature type="domain" description="Outer membrane lipoprotein BamD-like" evidence="5">
    <location>
        <begin position="28"/>
        <end position="178"/>
    </location>
</feature>
<reference evidence="6" key="1">
    <citation type="submission" date="2021-08" db="EMBL/GenBank/DDBJ databases">
        <title>Flavobacterium sp. strain CC-SYL302.</title>
        <authorList>
            <person name="Lin S.-Y."/>
            <person name="Lee T.-H."/>
            <person name="Young C.-C."/>
        </authorList>
    </citation>
    <scope>NUCLEOTIDE SEQUENCE</scope>
    <source>
        <strain evidence="6">CC-SYL302</strain>
    </source>
</reference>
<sequence length="268" mass="31065">MKKYIIALSITAVLSSCSQYQKTLKSEDKAKKYELGTELFNKGKYNKAIRLYEQVTGTYRGRPSGEALFYRLSKAYYETKQYYLAAEQFKSFINGYPTSEKREEAMFLRGKAYTLVSPVYSQDQSDTYLAIETLQAFIDAYPDSEQIAEANQLMENMTEKLERKAFEIANQYNTIGEYTRNYNASIVAIDNFLIDYPGSKYKEDALFSKFDSLYKLAINSVEDKKEERLRKAADAYNAFIESYTDSKYKNKADNMIETVNNELEKYSN</sequence>
<name>A0ABY6M0Y0_9FLAO</name>
<dbReference type="EMBL" id="CP081495">
    <property type="protein sequence ID" value="UYW02159.1"/>
    <property type="molecule type" value="Genomic_DNA"/>
</dbReference>
<dbReference type="InterPro" id="IPR039565">
    <property type="entry name" value="BamD-like"/>
</dbReference>